<evidence type="ECO:0000256" key="10">
    <source>
        <dbReference type="SAM" id="MobiDB-lite"/>
    </source>
</evidence>
<evidence type="ECO:0000256" key="6">
    <source>
        <dbReference type="ARBA" id="ARBA00022989"/>
    </source>
</evidence>
<proteinExistence type="inferred from homology"/>
<name>A0A915EW71_9CEST</name>
<dbReference type="InterPro" id="IPR004299">
    <property type="entry name" value="MBOAT_fam"/>
</dbReference>
<evidence type="ECO:0000313" key="14">
    <source>
        <dbReference type="Proteomes" id="UP000887562"/>
    </source>
</evidence>
<dbReference type="Pfam" id="PF26577">
    <property type="entry name" value="TSEN34_N"/>
    <property type="match status" value="1"/>
</dbReference>
<dbReference type="GO" id="GO:0000379">
    <property type="term" value="P:tRNA-type intron splice site recognition and cleavage"/>
    <property type="evidence" value="ECO:0007669"/>
    <property type="project" value="TreeGrafter"/>
</dbReference>
<evidence type="ECO:0000259" key="13">
    <source>
        <dbReference type="Pfam" id="PF26577"/>
    </source>
</evidence>
<dbReference type="GO" id="GO:0016020">
    <property type="term" value="C:membrane"/>
    <property type="evidence" value="ECO:0007669"/>
    <property type="project" value="UniProtKB-SubCell"/>
</dbReference>
<evidence type="ECO:0000256" key="4">
    <source>
        <dbReference type="ARBA" id="ARBA00022692"/>
    </source>
</evidence>
<keyword evidence="6 11" id="KW-1133">Transmembrane helix</keyword>
<dbReference type="SUPFAM" id="SSF53032">
    <property type="entry name" value="tRNA-intron endonuclease catalytic domain-like"/>
    <property type="match status" value="1"/>
</dbReference>
<organism evidence="14 15">
    <name type="scientific">Echinococcus canadensis</name>
    <dbReference type="NCBI Taxonomy" id="519352"/>
    <lineage>
        <taxon>Eukaryota</taxon>
        <taxon>Metazoa</taxon>
        <taxon>Spiralia</taxon>
        <taxon>Lophotrochozoa</taxon>
        <taxon>Platyhelminthes</taxon>
        <taxon>Cestoda</taxon>
        <taxon>Eucestoda</taxon>
        <taxon>Cyclophyllidea</taxon>
        <taxon>Taeniidae</taxon>
        <taxon>Echinococcus</taxon>
        <taxon>Echinococcus canadensis group</taxon>
    </lineage>
</organism>
<evidence type="ECO:0000256" key="2">
    <source>
        <dbReference type="ARBA" id="ARBA00008078"/>
    </source>
</evidence>
<keyword evidence="5" id="KW-0819">tRNA processing</keyword>
<accession>A0A915EW71</accession>
<dbReference type="PANTHER" id="PTHR13070:SF0">
    <property type="entry name" value="TRNA-SPLICING ENDONUCLEASE SUBUNIT SEN34"/>
    <property type="match status" value="1"/>
</dbReference>
<feature type="transmembrane region" description="Helical" evidence="11">
    <location>
        <begin position="635"/>
        <end position="658"/>
    </location>
</feature>
<comment type="similarity">
    <text evidence="2">Belongs to the tRNA-intron endonuclease family.</text>
</comment>
<evidence type="ECO:0000313" key="15">
    <source>
        <dbReference type="WBParaSite" id="maker-E.canG7_contigs_8779-snap-gene-0.18-mRNA-1"/>
    </source>
</evidence>
<feature type="transmembrane region" description="Helical" evidence="11">
    <location>
        <begin position="515"/>
        <end position="534"/>
    </location>
</feature>
<evidence type="ECO:0000256" key="8">
    <source>
        <dbReference type="ARBA" id="ARBA00023239"/>
    </source>
</evidence>
<dbReference type="WBParaSite" id="maker-E.canG7_contigs_8779-snap-gene-0.18-mRNA-1">
    <property type="protein sequence ID" value="maker-E.canG7_contigs_8779-snap-gene-0.18-mRNA-1"/>
    <property type="gene ID" value="EcG7_05079"/>
</dbReference>
<dbReference type="EC" id="4.6.1.16" evidence="3"/>
<dbReference type="Gene3D" id="3.40.1350.10">
    <property type="match status" value="1"/>
</dbReference>
<dbReference type="Proteomes" id="UP000887562">
    <property type="component" value="Unplaced"/>
</dbReference>
<dbReference type="GO" id="GO:0000213">
    <property type="term" value="F:tRNA-intron lyase activity"/>
    <property type="evidence" value="ECO:0007669"/>
    <property type="project" value="UniProtKB-EC"/>
</dbReference>
<evidence type="ECO:0000256" key="11">
    <source>
        <dbReference type="SAM" id="Phobius"/>
    </source>
</evidence>
<keyword evidence="7 11" id="KW-0472">Membrane</keyword>
<feature type="transmembrane region" description="Helical" evidence="11">
    <location>
        <begin position="686"/>
        <end position="712"/>
    </location>
</feature>
<dbReference type="Pfam" id="PF03062">
    <property type="entry name" value="MBOAT"/>
    <property type="match status" value="1"/>
</dbReference>
<protein>
    <recommendedName>
        <fullName evidence="3">tRNA-intron lyase</fullName>
        <ecNumber evidence="3">4.6.1.16</ecNumber>
    </recommendedName>
</protein>
<dbReference type="InterPro" id="IPR011856">
    <property type="entry name" value="tRNA_endonuc-like_dom_sf"/>
</dbReference>
<evidence type="ECO:0000256" key="7">
    <source>
        <dbReference type="ARBA" id="ARBA00023136"/>
    </source>
</evidence>
<dbReference type="GO" id="GO:0005634">
    <property type="term" value="C:nucleus"/>
    <property type="evidence" value="ECO:0007669"/>
    <property type="project" value="UniProtKB-ARBA"/>
</dbReference>
<feature type="transmembrane region" description="Helical" evidence="11">
    <location>
        <begin position="540"/>
        <end position="560"/>
    </location>
</feature>
<keyword evidence="14" id="KW-1185">Reference proteome</keyword>
<sequence>MAEIVEPEHADDEIVIQMSPWGEFFVWVARHVERLRREHRIVGHLSVSPSATSGPSSSVATKASSAFTVRLPLRLSLEETALLLFRRIVVAIDSVRPVCSLNPPSPRTLARFDSALALHYAESMEIHKQRKRQRMLSYYGEILKGRKKRKAREAAKAGSSCFTDVGGSDQKVLYDENGVRLSKKRLKKLQRRKRRKVASVMESASDYPEEDCLDEQAEVKEQEDEINEPLPTLEELMGTTSTDDEKMTKYIPLHRPRPTPQEWRRDGEHTTLPVPDAARDSIEKVALWLLEISSKSQLDRNKDVIVRCRVFDDLWSRGFYITCSASKMGGDFLVYQGDPLFYHASHIVMVNPPQAPIFLSRLSASLRIANSVRKALVLATTSTDGDHGVAYTSLYWMGFHAPSGLLHVNATEQIFQPMDFGETDLTGYGGVFDEDSDIYLNNRHRYDDEMYEDGFGYYEMQDVDKDFAAFCGSIVRQVWPNIWISLVACLVWRGCQGLFRLLLSSTTTPNYLPQIFETLLNAISILLGIILLRHFFGDLYVRPCAFVFTVGFFVSSNFILRDTTVRLGKSQTPAGWTSQMVLVTVYCLLLQLYCEFFMNPREWHMIRGTTMLLVMKAISVAASRGPDQQTLEMGFLRHYLAWCGYAFSPGSVIFGPWFGFDSYLHALRLIGPSSGNPFWKDLLRTAVSFAIAIGCIIYSTYLSSIIYAAYYLSFRWTNAYAQSQSFRFSHYFVSFFSQSLHQAIGFAALTHPNSGQNYVTAMVTNPVSIELPRSLVDVVIHWNFPMHFWLKQYIYKPTRRFGHLQALLLTYAFSSLLHGLNFQLAAVLFSIGIYAYIDFIFRERLSTKVSACIGARACPETCNHRNRVSVL</sequence>
<evidence type="ECO:0000256" key="3">
    <source>
        <dbReference type="ARBA" id="ARBA00012573"/>
    </source>
</evidence>
<evidence type="ECO:0000256" key="5">
    <source>
        <dbReference type="ARBA" id="ARBA00022694"/>
    </source>
</evidence>
<evidence type="ECO:0000259" key="12">
    <source>
        <dbReference type="Pfam" id="PF01974"/>
    </source>
</evidence>
<dbReference type="CDD" id="cd22363">
    <property type="entry name" value="tRNA-intron_lyase_C"/>
    <property type="match status" value="1"/>
</dbReference>
<dbReference type="InterPro" id="IPR059049">
    <property type="entry name" value="TSEN34_N"/>
</dbReference>
<feature type="region of interest" description="Disordered" evidence="10">
    <location>
        <begin position="252"/>
        <end position="274"/>
    </location>
</feature>
<feature type="domain" description="TSEN34 N-terminal" evidence="13">
    <location>
        <begin position="16"/>
        <end position="93"/>
    </location>
</feature>
<evidence type="ECO:0000256" key="9">
    <source>
        <dbReference type="ARBA" id="ARBA00034031"/>
    </source>
</evidence>
<dbReference type="Pfam" id="PF01974">
    <property type="entry name" value="tRNA_int_endo"/>
    <property type="match status" value="1"/>
</dbReference>
<dbReference type="InterPro" id="IPR036167">
    <property type="entry name" value="tRNA_intron_Endo_cat-like_sf"/>
</dbReference>
<dbReference type="AlphaFoldDB" id="A0A915EW71"/>
<feature type="domain" description="tRNA intron endonuclease catalytic" evidence="12">
    <location>
        <begin position="306"/>
        <end position="386"/>
    </location>
</feature>
<dbReference type="PANTHER" id="PTHR13070">
    <property type="entry name" value="TRNA-SPLICING ENDONUCLEASE SUBUNIT SEN34-RELATED"/>
    <property type="match status" value="1"/>
</dbReference>
<evidence type="ECO:0000256" key="1">
    <source>
        <dbReference type="ARBA" id="ARBA00004141"/>
    </source>
</evidence>
<dbReference type="InterPro" id="IPR006677">
    <property type="entry name" value="tRNA_intron_Endonuc_cat-like"/>
</dbReference>
<feature type="transmembrane region" description="Helical" evidence="11">
    <location>
        <begin position="580"/>
        <end position="598"/>
    </location>
</feature>
<keyword evidence="4 11" id="KW-0812">Transmembrane</keyword>
<keyword evidence="8" id="KW-0456">Lyase</keyword>
<comment type="subcellular location">
    <subcellularLocation>
        <location evidence="1">Membrane</location>
        <topology evidence="1">Multi-pass membrane protein</topology>
    </subcellularLocation>
</comment>
<reference evidence="15" key="1">
    <citation type="submission" date="2022-11" db="UniProtKB">
        <authorList>
            <consortium name="WormBaseParasite"/>
        </authorList>
    </citation>
    <scope>IDENTIFICATION</scope>
</reference>
<feature type="region of interest" description="Disordered" evidence="10">
    <location>
        <begin position="192"/>
        <end position="212"/>
    </location>
</feature>
<feature type="transmembrane region" description="Helical" evidence="11">
    <location>
        <begin position="824"/>
        <end position="841"/>
    </location>
</feature>
<dbReference type="GO" id="GO:0003676">
    <property type="term" value="F:nucleic acid binding"/>
    <property type="evidence" value="ECO:0007669"/>
    <property type="project" value="InterPro"/>
</dbReference>
<comment type="catalytic activity">
    <reaction evidence="9">
        <text>pretRNA = a 3'-half-tRNA molecule with a 5'-OH end + a 5'-half-tRNA molecule with a 2',3'-cyclic phosphate end + an intron with a 2',3'-cyclic phosphate and a 5'-hydroxyl terminus.</text>
        <dbReference type="EC" id="4.6.1.16"/>
    </reaction>
</comment>